<evidence type="ECO:0000256" key="2">
    <source>
        <dbReference type="ARBA" id="ARBA00013855"/>
    </source>
</evidence>
<dbReference type="PANTHER" id="PTHR34138">
    <property type="entry name" value="CELL SHAPE-DETERMINING PROTEIN MREC"/>
    <property type="match status" value="1"/>
</dbReference>
<accession>A0A9X7VWK9</accession>
<dbReference type="Gene3D" id="2.40.10.350">
    <property type="entry name" value="Rod shape-determining protein MreC, domain 2"/>
    <property type="match status" value="1"/>
</dbReference>
<keyword evidence="3 5" id="KW-0133">Cell shape</keyword>
<dbReference type="KEGG" id="afx:JZ786_15375"/>
<evidence type="ECO:0000256" key="3">
    <source>
        <dbReference type="ARBA" id="ARBA00022960"/>
    </source>
</evidence>
<dbReference type="NCBIfam" id="TIGR00219">
    <property type="entry name" value="mreC"/>
    <property type="match status" value="1"/>
</dbReference>
<dbReference type="RefSeq" id="WP_206655287.1">
    <property type="nucleotide sequence ID" value="NZ_CP071182.1"/>
</dbReference>
<keyword evidence="8" id="KW-1185">Reference proteome</keyword>
<organism evidence="7 8">
    <name type="scientific">Alicyclobacillus mengziensis</name>
    <dbReference type="NCBI Taxonomy" id="2931921"/>
    <lineage>
        <taxon>Bacteria</taxon>
        <taxon>Bacillati</taxon>
        <taxon>Bacillota</taxon>
        <taxon>Bacilli</taxon>
        <taxon>Bacillales</taxon>
        <taxon>Alicyclobacillaceae</taxon>
        <taxon>Alicyclobacillus</taxon>
    </lineage>
</organism>
<dbReference type="Pfam" id="PF04085">
    <property type="entry name" value="MreC"/>
    <property type="match status" value="1"/>
</dbReference>
<dbReference type="PIRSF" id="PIRSF038471">
    <property type="entry name" value="MreC"/>
    <property type="match status" value="1"/>
</dbReference>
<dbReference type="AlphaFoldDB" id="A0A9X7VWK9"/>
<dbReference type="Proteomes" id="UP000663505">
    <property type="component" value="Chromosome"/>
</dbReference>
<feature type="domain" description="Rod shape-determining protein MreC beta-barrel core" evidence="6">
    <location>
        <begin position="125"/>
        <end position="279"/>
    </location>
</feature>
<proteinExistence type="inferred from homology"/>
<protein>
    <recommendedName>
        <fullName evidence="2 5">Cell shape-determining protein MreC</fullName>
    </recommendedName>
    <alternativeName>
        <fullName evidence="4 5">Cell shape protein MreC</fullName>
    </alternativeName>
</protein>
<reference evidence="7 8" key="1">
    <citation type="submission" date="2021-02" db="EMBL/GenBank/DDBJ databases">
        <title>Alicyclobacillus curvatus sp. nov. and Alicyclobacillus mengziensis sp. nov., two acidophilic bacteria isolated from acid mine drainage.</title>
        <authorList>
            <person name="Huang Y."/>
        </authorList>
    </citation>
    <scope>NUCLEOTIDE SEQUENCE [LARGE SCALE GENOMIC DNA]</scope>
    <source>
        <strain evidence="7 8">S30H14</strain>
    </source>
</reference>
<evidence type="ECO:0000256" key="5">
    <source>
        <dbReference type="PIRNR" id="PIRNR038471"/>
    </source>
</evidence>
<evidence type="ECO:0000313" key="7">
    <source>
        <dbReference type="EMBL" id="QSO45915.1"/>
    </source>
</evidence>
<dbReference type="Gene3D" id="2.40.10.340">
    <property type="entry name" value="Rod shape-determining protein MreC, domain 1"/>
    <property type="match status" value="1"/>
</dbReference>
<dbReference type="InterPro" id="IPR042177">
    <property type="entry name" value="Cell/Rod_1"/>
</dbReference>
<evidence type="ECO:0000313" key="8">
    <source>
        <dbReference type="Proteomes" id="UP000663505"/>
    </source>
</evidence>
<dbReference type="InterPro" id="IPR055342">
    <property type="entry name" value="MreC_beta-barrel_core"/>
</dbReference>
<dbReference type="InterPro" id="IPR007221">
    <property type="entry name" value="MreC"/>
</dbReference>
<name>A0A9X7VWK9_9BACL</name>
<evidence type="ECO:0000256" key="1">
    <source>
        <dbReference type="ARBA" id="ARBA00009369"/>
    </source>
</evidence>
<dbReference type="InterPro" id="IPR042175">
    <property type="entry name" value="Cell/Rod_MreC_2"/>
</dbReference>
<dbReference type="GO" id="GO:0005886">
    <property type="term" value="C:plasma membrane"/>
    <property type="evidence" value="ECO:0007669"/>
    <property type="project" value="TreeGrafter"/>
</dbReference>
<dbReference type="PANTHER" id="PTHR34138:SF1">
    <property type="entry name" value="CELL SHAPE-DETERMINING PROTEIN MREC"/>
    <property type="match status" value="1"/>
</dbReference>
<comment type="similarity">
    <text evidence="1 5">Belongs to the MreC family.</text>
</comment>
<sequence length="290" mass="30818">MSRLITNRRLFTLLLSVILLIIIAGITLRSTARNASWPERVIMDVQSTISGWVYRPVSQATAVIGDIQNLHEMYVENARLKSEMQNYSQLRAKLYDVQAENTRLNTMLGFKKLANASWNLVPAHIVGREPAQWGSQLTIDVGLKDGIEPNMAVIAGDGSLVGRVAEAAAHSAKVVLITDTQVGDGVSALVQNGTSEPPFGVVVGSSSGKNQLELTFLSPIAKVSKGDTVVTSGLSSIFPKGIIIGKVVSVTQGVQGLTRSASIAPAANFDYLEDVFVVKLGGSQKGTSGS</sequence>
<evidence type="ECO:0000259" key="6">
    <source>
        <dbReference type="Pfam" id="PF04085"/>
    </source>
</evidence>
<dbReference type="GO" id="GO:0008360">
    <property type="term" value="P:regulation of cell shape"/>
    <property type="evidence" value="ECO:0007669"/>
    <property type="project" value="UniProtKB-KW"/>
</dbReference>
<dbReference type="EMBL" id="CP071182">
    <property type="protein sequence ID" value="QSO45915.1"/>
    <property type="molecule type" value="Genomic_DNA"/>
</dbReference>
<gene>
    <name evidence="7" type="primary">mreC</name>
    <name evidence="7" type="ORF">JZ786_15375</name>
</gene>
<comment type="function">
    <text evidence="5">Involved in formation and maintenance of cell shape.</text>
</comment>
<evidence type="ECO:0000256" key="4">
    <source>
        <dbReference type="ARBA" id="ARBA00032089"/>
    </source>
</evidence>